<feature type="compositionally biased region" description="Basic and acidic residues" evidence="1">
    <location>
        <begin position="903"/>
        <end position="914"/>
    </location>
</feature>
<accession>A0A1E7FG84</accession>
<evidence type="ECO:0000313" key="3">
    <source>
        <dbReference type="Proteomes" id="UP000095751"/>
    </source>
</evidence>
<feature type="compositionally biased region" description="Basic and acidic residues" evidence="1">
    <location>
        <begin position="707"/>
        <end position="723"/>
    </location>
</feature>
<dbReference type="KEGG" id="fcy:FRACYDRAFT_237569"/>
<feature type="compositionally biased region" description="Polar residues" evidence="1">
    <location>
        <begin position="916"/>
        <end position="939"/>
    </location>
</feature>
<proteinExistence type="predicted"/>
<feature type="region of interest" description="Disordered" evidence="1">
    <location>
        <begin position="868"/>
        <end position="887"/>
    </location>
</feature>
<feature type="region of interest" description="Disordered" evidence="1">
    <location>
        <begin position="760"/>
        <end position="780"/>
    </location>
</feature>
<feature type="compositionally biased region" description="Acidic residues" evidence="1">
    <location>
        <begin position="344"/>
        <end position="370"/>
    </location>
</feature>
<feature type="region of interest" description="Disordered" evidence="1">
    <location>
        <begin position="320"/>
        <end position="398"/>
    </location>
</feature>
<feature type="region of interest" description="Disordered" evidence="1">
    <location>
        <begin position="667"/>
        <end position="742"/>
    </location>
</feature>
<feature type="region of interest" description="Disordered" evidence="1">
    <location>
        <begin position="443"/>
        <end position="479"/>
    </location>
</feature>
<feature type="compositionally biased region" description="Basic and acidic residues" evidence="1">
    <location>
        <begin position="467"/>
        <end position="479"/>
    </location>
</feature>
<sequence>MAIRSNQHGLLLISVLVEDEESTTSTYLSRSNTNREMDDHIGNDKQRCDECGMSTGRYHEKNNNIFWTVSVVEITVSSNNDEPSSSSSSYFQRVPLRWNKTKEVEKDPIDNGDVDSITPQSLRERTIHWSGTANCTFIIPLKRYDTSTSSISSPSSPSPSPSSAARTFIVSLTKNCGTMATMSNISSYKRSQYEDDIRSDENATKTLLTRRLATLPRRAHSRPTIDPVAKVLLNYRQQRRCGDLYQSPTSVLHSDGLDSRRENTGKNNDDNDDSHDYFRGYIDVFICTFIMMISTAVGTLFKRTLLSEQALLSPRDAMDAVTNQQDEHEDEDKHEHEHEHSEAPETESDESTDEEEEEQEQGQEHEEEINSNEGVANENKEDEDEEERSDNDEGSNYEQEYDYHYSHKLQEIEETIEKVEQVNLGTVLVDGFRMASHQRVHDDGVNIINHSRSGGDNSNNNEDNEEERGKEETKEEHLDSNNDHLAVAHDDAPTKVGIMDVGTTIDLQRTKNNLSANSCIETEGTCTGASLGSAFPSNIDGQNRVTTTSVELPKTTHLSSEVLGTAEGISKSSNEKTEAPINLESTTKNYLLKDHRSRESPNAEMDEVLTDNSSLNKSITTNGFMYKPGSTMQPHNNQKSAFHDGNVLRDNYLSNERYGIVLHEKSSKHNQRALMSPTTVDQSVANPQNYGDDIASQDKPYQGPIKRSSERSFHEERPCELSKQDNTNSTEGASNQSEPVDQVGVFENVVYVNGDLALNDPNQDGVTEHDTSFQDCRGSKKQRTVNYRNASLLSTSSTVDPKTKETFVPYVQGNENENANQTKVEELPRPLPKRKPRWLKELESHLGAPHPSEISRKEAPRRETGVTISADYNAKSSSSCSSSNSQRGNEILTQFSNFSASEKATEESKLDEKNGASGNNPRYNRDMSQTSDTGESYVSTLPPDSDYMTDDDPFNFPQGEDDKPKRTPMGSEIPPRKDRAYSSMRARKQRRLYRSSACSSKGATASDYRCNKSIPLSNENENETNSVEVVRVSKSDRRPYIKSNYVADWVPSNSIKKISQKFFREESTWEAVPDVLTSINDVPKSISLPSKKRKESSVSPLPINISTNSKKLPHKK</sequence>
<name>A0A1E7FG84_9STRA</name>
<reference evidence="2 3" key="1">
    <citation type="submission" date="2016-09" db="EMBL/GenBank/DDBJ databases">
        <title>Extensive genetic diversity and differential bi-allelic expression allows diatom success in the polar Southern Ocean.</title>
        <authorList>
            <consortium name="DOE Joint Genome Institute"/>
            <person name="Mock T."/>
            <person name="Otillar R.P."/>
            <person name="Strauss J."/>
            <person name="Dupont C."/>
            <person name="Frickenhaus S."/>
            <person name="Maumus F."/>
            <person name="Mcmullan M."/>
            <person name="Sanges R."/>
            <person name="Schmutz J."/>
            <person name="Toseland A."/>
            <person name="Valas R."/>
            <person name="Veluchamy A."/>
            <person name="Ward B.J."/>
            <person name="Allen A."/>
            <person name="Barry K."/>
            <person name="Falciatore A."/>
            <person name="Ferrante M."/>
            <person name="Fortunato A.E."/>
            <person name="Gloeckner G."/>
            <person name="Gruber A."/>
            <person name="Hipkin R."/>
            <person name="Janech M."/>
            <person name="Kroth P."/>
            <person name="Leese F."/>
            <person name="Lindquist E."/>
            <person name="Lyon B.R."/>
            <person name="Martin J."/>
            <person name="Mayer C."/>
            <person name="Parker M."/>
            <person name="Quesneville H."/>
            <person name="Raymond J."/>
            <person name="Uhlig C."/>
            <person name="Valentin K.U."/>
            <person name="Worden A.Z."/>
            <person name="Armbrust E.V."/>
            <person name="Bowler C."/>
            <person name="Green B."/>
            <person name="Moulton V."/>
            <person name="Van Oosterhout C."/>
            <person name="Grigoriev I."/>
        </authorList>
    </citation>
    <scope>NUCLEOTIDE SEQUENCE [LARGE SCALE GENOMIC DNA]</scope>
    <source>
        <strain evidence="2 3">CCMP1102</strain>
    </source>
</reference>
<feature type="compositionally biased region" description="Polar residues" evidence="1">
    <location>
        <begin position="676"/>
        <end position="689"/>
    </location>
</feature>
<feature type="region of interest" description="Disordered" evidence="1">
    <location>
        <begin position="244"/>
        <end position="274"/>
    </location>
</feature>
<feature type="compositionally biased region" description="Basic and acidic residues" evidence="1">
    <location>
        <begin position="853"/>
        <end position="863"/>
    </location>
</feature>
<feature type="compositionally biased region" description="Low complexity" evidence="1">
    <location>
        <begin position="876"/>
        <end position="885"/>
    </location>
</feature>
<feature type="compositionally biased region" description="Basic and acidic residues" evidence="1">
    <location>
        <begin position="255"/>
        <end position="274"/>
    </location>
</feature>
<protein>
    <submittedName>
        <fullName evidence="2">Uncharacterized protein</fullName>
    </submittedName>
</protein>
<feature type="region of interest" description="Disordered" evidence="1">
    <location>
        <begin position="894"/>
        <end position="1005"/>
    </location>
</feature>
<feature type="compositionally biased region" description="Acidic residues" evidence="1">
    <location>
        <begin position="380"/>
        <end position="395"/>
    </location>
</feature>
<dbReference type="InParanoid" id="A0A1E7FG84"/>
<feature type="compositionally biased region" description="Basic and acidic residues" evidence="1">
    <location>
        <begin position="331"/>
        <end position="343"/>
    </location>
</feature>
<keyword evidence="3" id="KW-1185">Reference proteome</keyword>
<dbReference type="Proteomes" id="UP000095751">
    <property type="component" value="Unassembled WGS sequence"/>
</dbReference>
<feature type="region of interest" description="Disordered" evidence="1">
    <location>
        <begin position="812"/>
        <end position="863"/>
    </location>
</feature>
<feature type="region of interest" description="Disordered" evidence="1">
    <location>
        <begin position="1082"/>
        <end position="1116"/>
    </location>
</feature>
<evidence type="ECO:0000256" key="1">
    <source>
        <dbReference type="SAM" id="MobiDB-lite"/>
    </source>
</evidence>
<gene>
    <name evidence="2" type="ORF">FRACYDRAFT_237569</name>
</gene>
<feature type="compositionally biased region" description="Polar residues" evidence="1">
    <location>
        <begin position="724"/>
        <end position="739"/>
    </location>
</feature>
<dbReference type="AlphaFoldDB" id="A0A1E7FG84"/>
<organism evidence="2 3">
    <name type="scientific">Fragilariopsis cylindrus CCMP1102</name>
    <dbReference type="NCBI Taxonomy" id="635003"/>
    <lineage>
        <taxon>Eukaryota</taxon>
        <taxon>Sar</taxon>
        <taxon>Stramenopiles</taxon>
        <taxon>Ochrophyta</taxon>
        <taxon>Bacillariophyta</taxon>
        <taxon>Bacillariophyceae</taxon>
        <taxon>Bacillariophycidae</taxon>
        <taxon>Bacillariales</taxon>
        <taxon>Bacillariaceae</taxon>
        <taxon>Fragilariopsis</taxon>
    </lineage>
</organism>
<feature type="compositionally biased region" description="Polar residues" evidence="1">
    <location>
        <begin position="813"/>
        <end position="822"/>
    </location>
</feature>
<feature type="compositionally biased region" description="Low complexity" evidence="1">
    <location>
        <begin position="449"/>
        <end position="461"/>
    </location>
</feature>
<evidence type="ECO:0000313" key="2">
    <source>
        <dbReference type="EMBL" id="OEU17156.1"/>
    </source>
</evidence>
<dbReference type="OrthoDB" id="57491at2759"/>
<dbReference type="EMBL" id="KV784357">
    <property type="protein sequence ID" value="OEU17156.1"/>
    <property type="molecule type" value="Genomic_DNA"/>
</dbReference>